<evidence type="ECO:0000256" key="1">
    <source>
        <dbReference type="SAM" id="MobiDB-lite"/>
    </source>
</evidence>
<dbReference type="EMBL" id="PYDT01000006">
    <property type="protein sequence ID" value="THU57564.1"/>
    <property type="molecule type" value="Genomic_DNA"/>
</dbReference>
<proteinExistence type="predicted"/>
<organism evidence="2 3">
    <name type="scientific">Musa balbisiana</name>
    <name type="common">Banana</name>
    <dbReference type="NCBI Taxonomy" id="52838"/>
    <lineage>
        <taxon>Eukaryota</taxon>
        <taxon>Viridiplantae</taxon>
        <taxon>Streptophyta</taxon>
        <taxon>Embryophyta</taxon>
        <taxon>Tracheophyta</taxon>
        <taxon>Spermatophyta</taxon>
        <taxon>Magnoliopsida</taxon>
        <taxon>Liliopsida</taxon>
        <taxon>Zingiberales</taxon>
        <taxon>Musaceae</taxon>
        <taxon>Musa</taxon>
    </lineage>
</organism>
<evidence type="ECO:0000313" key="3">
    <source>
        <dbReference type="Proteomes" id="UP000317650"/>
    </source>
</evidence>
<feature type="region of interest" description="Disordered" evidence="1">
    <location>
        <begin position="1"/>
        <end position="21"/>
    </location>
</feature>
<comment type="caution">
    <text evidence="2">The sequence shown here is derived from an EMBL/GenBank/DDBJ whole genome shotgun (WGS) entry which is preliminary data.</text>
</comment>
<name>A0A4S8J9B1_MUSBA</name>
<evidence type="ECO:0000313" key="2">
    <source>
        <dbReference type="EMBL" id="THU57564.1"/>
    </source>
</evidence>
<keyword evidence="3" id="KW-1185">Reference proteome</keyword>
<dbReference type="Proteomes" id="UP000317650">
    <property type="component" value="Chromosome 3"/>
</dbReference>
<protein>
    <submittedName>
        <fullName evidence="2">Uncharacterized protein</fullName>
    </submittedName>
</protein>
<gene>
    <name evidence="2" type="ORF">C4D60_Mb03t04850</name>
</gene>
<accession>A0A4S8J9B1</accession>
<dbReference type="AlphaFoldDB" id="A0A4S8J9B1"/>
<reference evidence="2 3" key="1">
    <citation type="journal article" date="2019" name="Nat. Plants">
        <title>Genome sequencing of Musa balbisiana reveals subgenome evolution and function divergence in polyploid bananas.</title>
        <authorList>
            <person name="Yao X."/>
        </authorList>
    </citation>
    <scope>NUCLEOTIDE SEQUENCE [LARGE SCALE GENOMIC DNA]</scope>
    <source>
        <strain evidence="3">cv. DH-PKW</strain>
        <tissue evidence="2">Leaves</tissue>
    </source>
</reference>
<sequence length="60" mass="6581">MAATGSGDLPAQPSGLDISSNTWRAEFTSQQQMQASVKNSSVWFAMAFLGDLHFLEEYPQ</sequence>